<proteinExistence type="predicted"/>
<evidence type="ECO:0000313" key="2">
    <source>
        <dbReference type="EMBL" id="RVE74420.1"/>
    </source>
</evidence>
<dbReference type="Proteomes" id="UP000283210">
    <property type="component" value="Chromosome 3"/>
</dbReference>
<dbReference type="OrthoDB" id="6133475at2759"/>
<feature type="compositionally biased region" description="Polar residues" evidence="1">
    <location>
        <begin position="18"/>
        <end position="29"/>
    </location>
</feature>
<feature type="compositionally biased region" description="Basic and acidic residues" evidence="1">
    <location>
        <begin position="1"/>
        <end position="16"/>
    </location>
</feature>
<reference evidence="2 3" key="1">
    <citation type="submission" date="2018-11" db="EMBL/GenBank/DDBJ databases">
        <authorList>
            <person name="Lopez-Roques C."/>
            <person name="Donnadieu C."/>
            <person name="Bouchez O."/>
            <person name="Klopp C."/>
            <person name="Cabau C."/>
            <person name="Zahm M."/>
        </authorList>
    </citation>
    <scope>NUCLEOTIDE SEQUENCE [LARGE SCALE GENOMIC DNA]</scope>
    <source>
        <strain evidence="2">RS831</strain>
        <tissue evidence="2">Whole body</tissue>
    </source>
</reference>
<evidence type="ECO:0000256" key="1">
    <source>
        <dbReference type="SAM" id="MobiDB-lite"/>
    </source>
</evidence>
<accession>A0A437DHY1</accession>
<name>A0A437DHY1_ORYJA</name>
<dbReference type="EMBL" id="CM012439">
    <property type="protein sequence ID" value="RVE74420.1"/>
    <property type="molecule type" value="Genomic_DNA"/>
</dbReference>
<sequence length="109" mass="12477">MSSTEKKQESSSEKDQQILTNLSADMQINKSERKDNAIQNVETEDEGLKREDEKAELQQTLIQLKDKNGKMHSMLSSNKLSFIWNVCQKDTLQCSRCPPGWTEHLYAAS</sequence>
<organism evidence="2 3">
    <name type="scientific">Oryzias javanicus</name>
    <name type="common">Javanese ricefish</name>
    <name type="synonym">Aplocheilus javanicus</name>
    <dbReference type="NCBI Taxonomy" id="123683"/>
    <lineage>
        <taxon>Eukaryota</taxon>
        <taxon>Metazoa</taxon>
        <taxon>Chordata</taxon>
        <taxon>Craniata</taxon>
        <taxon>Vertebrata</taxon>
        <taxon>Euteleostomi</taxon>
        <taxon>Actinopterygii</taxon>
        <taxon>Neopterygii</taxon>
        <taxon>Teleostei</taxon>
        <taxon>Neoteleostei</taxon>
        <taxon>Acanthomorphata</taxon>
        <taxon>Ovalentaria</taxon>
        <taxon>Atherinomorphae</taxon>
        <taxon>Beloniformes</taxon>
        <taxon>Adrianichthyidae</taxon>
        <taxon>Oryziinae</taxon>
        <taxon>Oryzias</taxon>
    </lineage>
</organism>
<evidence type="ECO:0000313" key="3">
    <source>
        <dbReference type="Proteomes" id="UP000283210"/>
    </source>
</evidence>
<feature type="region of interest" description="Disordered" evidence="1">
    <location>
        <begin position="1"/>
        <end position="54"/>
    </location>
</feature>
<dbReference type="AlphaFoldDB" id="A0A437DHY1"/>
<keyword evidence="3" id="KW-1185">Reference proteome</keyword>
<protein>
    <submittedName>
        <fullName evidence="2">Uncharacterized protein</fullName>
    </submittedName>
</protein>
<reference evidence="2 3" key="2">
    <citation type="submission" date="2019-01" db="EMBL/GenBank/DDBJ databases">
        <title>A chromosome length genome reference of the Java medaka (oryzias javanicus).</title>
        <authorList>
            <person name="Herpin A."/>
            <person name="Takehana Y."/>
            <person name="Naruse K."/>
            <person name="Ansai S."/>
            <person name="Kawaguchi M."/>
        </authorList>
    </citation>
    <scope>NUCLEOTIDE SEQUENCE [LARGE SCALE GENOMIC DNA]</scope>
    <source>
        <strain evidence="2">RS831</strain>
        <tissue evidence="2">Whole body</tissue>
    </source>
</reference>
<gene>
    <name evidence="2" type="ORF">OJAV_G00021530</name>
</gene>